<gene>
    <name evidence="2" type="ORF">LCGC14_0894470</name>
</gene>
<dbReference type="AlphaFoldDB" id="A0A0F9S564"/>
<keyword evidence="1" id="KW-0812">Transmembrane</keyword>
<evidence type="ECO:0008006" key="3">
    <source>
        <dbReference type="Google" id="ProtNLM"/>
    </source>
</evidence>
<organism evidence="2">
    <name type="scientific">marine sediment metagenome</name>
    <dbReference type="NCBI Taxonomy" id="412755"/>
    <lineage>
        <taxon>unclassified sequences</taxon>
        <taxon>metagenomes</taxon>
        <taxon>ecological metagenomes</taxon>
    </lineage>
</organism>
<evidence type="ECO:0000313" key="2">
    <source>
        <dbReference type="EMBL" id="KKN24468.1"/>
    </source>
</evidence>
<keyword evidence="1" id="KW-1133">Transmembrane helix</keyword>
<name>A0A0F9S564_9ZZZZ</name>
<feature type="transmembrane region" description="Helical" evidence="1">
    <location>
        <begin position="21"/>
        <end position="44"/>
    </location>
</feature>
<proteinExistence type="predicted"/>
<evidence type="ECO:0000256" key="1">
    <source>
        <dbReference type="SAM" id="Phobius"/>
    </source>
</evidence>
<sequence length="123" mass="13854">MSMYCPKCKQNVLTTREDFRVGLAIILAIFTGGIGLLIYLAIYLDKEQNRCIHCKTACQIQQEMVLTNSNYQVLNQSHQSQLVVTTIEKESAEDGAKFCYNCGVQLTRRDGAKFCPYCGSNIE</sequence>
<dbReference type="EMBL" id="LAZR01002880">
    <property type="protein sequence ID" value="KKN24468.1"/>
    <property type="molecule type" value="Genomic_DNA"/>
</dbReference>
<keyword evidence="1" id="KW-0472">Membrane</keyword>
<comment type="caution">
    <text evidence="2">The sequence shown here is derived from an EMBL/GenBank/DDBJ whole genome shotgun (WGS) entry which is preliminary data.</text>
</comment>
<protein>
    <recommendedName>
        <fullName evidence="3">Zinc-ribbon domain-containing protein</fullName>
    </recommendedName>
</protein>
<reference evidence="2" key="1">
    <citation type="journal article" date="2015" name="Nature">
        <title>Complex archaea that bridge the gap between prokaryotes and eukaryotes.</title>
        <authorList>
            <person name="Spang A."/>
            <person name="Saw J.H."/>
            <person name="Jorgensen S.L."/>
            <person name="Zaremba-Niedzwiedzka K."/>
            <person name="Martijn J."/>
            <person name="Lind A.E."/>
            <person name="van Eijk R."/>
            <person name="Schleper C."/>
            <person name="Guy L."/>
            <person name="Ettema T.J."/>
        </authorList>
    </citation>
    <scope>NUCLEOTIDE SEQUENCE</scope>
</reference>
<accession>A0A0F9S564</accession>